<sequence length="561" mass="61627">MRIKTQLIAILLILFIAIIGIGGYTNSSIHTTSKYNEKLKNAKEMQRLVTYIQYRIAGISNDERGFLITGDSQYTDGINEKAKDINQTIQKMEKSTNYKTYENQIKLFVTNFNSLTAMNKQVTELYQQDRHAAENLHFQDLRTLRKEVLDPSVQQLVNTINQDVEKLEISNQKNIALTKTMLLMIIITSTMLSAVLSITLLRSILKPLNLLNKQMTDISSGKGDLTQRVKVTGKNEFGQLAYSFNTFVDSLQGMMAHIGQTSKEVAQASEELSASTELSRITAEQVAFSIQSISENSSLQNEMTQSSLHAVNMSLQNVKNVSLNANNVANVSTLIRGQAEDGEKAVLKVQEQIETINHSVSLAEAGLQSLVISANEIQDISSFITDISNQTNLLALNAAIEAARAGEHGKGFSIVADEVRKLADMTNTSANHIHTLVSSIYGQSSSTVDNMNLVKENVNSGIQLSQKTSQHIKEILESIELVTTQIQEVAATTEDITAGVEEVQQTIETITIGSNETLGSTESASAATEEQTASFEEVSSSAVALSKLADELQQLIHRFKI</sequence>
<dbReference type="SMART" id="SM00304">
    <property type="entry name" value="HAMP"/>
    <property type="match status" value="1"/>
</dbReference>
<dbReference type="AlphaFoldDB" id="A0A2N0Z7G2"/>
<comment type="subcellular location">
    <subcellularLocation>
        <location evidence="1">Cell membrane</location>
    </subcellularLocation>
</comment>
<protein>
    <submittedName>
        <fullName evidence="10">Methyl-accepting chemotaxis protein</fullName>
    </submittedName>
</protein>
<dbReference type="PROSITE" id="PS50111">
    <property type="entry name" value="CHEMOTAXIS_TRANSDUC_2"/>
    <property type="match status" value="1"/>
</dbReference>
<proteinExistence type="inferred from homology"/>
<keyword evidence="11" id="KW-1185">Reference proteome</keyword>
<dbReference type="EMBL" id="PISE01000003">
    <property type="protein sequence ID" value="PKG25459.1"/>
    <property type="molecule type" value="Genomic_DNA"/>
</dbReference>
<dbReference type="PROSITE" id="PS50885">
    <property type="entry name" value="HAMP"/>
    <property type="match status" value="1"/>
</dbReference>
<reference evidence="10 11" key="1">
    <citation type="journal article" date="2003" name="Int. J. Syst. Evol. Microbiol.">
        <title>Bacillus nealsonii sp. nov., isolated from a spacecraft-assembly facility, whose spores are gamma-radiation resistant.</title>
        <authorList>
            <person name="Venkateswaran K."/>
            <person name="Kempf M."/>
            <person name="Chen F."/>
            <person name="Satomi M."/>
            <person name="Nicholson W."/>
            <person name="Kern R."/>
        </authorList>
    </citation>
    <scope>NUCLEOTIDE SEQUENCE [LARGE SCALE GENOMIC DNA]</scope>
    <source>
        <strain evidence="10 11">FO-92</strain>
    </source>
</reference>
<evidence type="ECO:0000259" key="8">
    <source>
        <dbReference type="PROSITE" id="PS50111"/>
    </source>
</evidence>
<dbReference type="InterPro" id="IPR004090">
    <property type="entry name" value="Chemotax_Me-accpt_rcpt"/>
</dbReference>
<feature type="domain" description="HAMP" evidence="9">
    <location>
        <begin position="202"/>
        <end position="256"/>
    </location>
</feature>
<dbReference type="PANTHER" id="PTHR32089:SF114">
    <property type="entry name" value="METHYL-ACCEPTING CHEMOTAXIS PROTEIN MCPB"/>
    <property type="match status" value="1"/>
</dbReference>
<accession>A0A2N0Z7G2</accession>
<evidence type="ECO:0000256" key="7">
    <source>
        <dbReference type="SAM" id="Phobius"/>
    </source>
</evidence>
<dbReference type="GO" id="GO:0005886">
    <property type="term" value="C:plasma membrane"/>
    <property type="evidence" value="ECO:0007669"/>
    <property type="project" value="UniProtKB-SubCell"/>
</dbReference>
<evidence type="ECO:0000256" key="3">
    <source>
        <dbReference type="ARBA" id="ARBA00023136"/>
    </source>
</evidence>
<evidence type="ECO:0000256" key="2">
    <source>
        <dbReference type="ARBA" id="ARBA00022475"/>
    </source>
</evidence>
<dbReference type="InterPro" id="IPR004089">
    <property type="entry name" value="MCPsignal_dom"/>
</dbReference>
<evidence type="ECO:0000256" key="4">
    <source>
        <dbReference type="ARBA" id="ARBA00023224"/>
    </source>
</evidence>
<keyword evidence="7" id="KW-1133">Transmembrane helix</keyword>
<evidence type="ECO:0000256" key="6">
    <source>
        <dbReference type="PROSITE-ProRule" id="PRU00284"/>
    </source>
</evidence>
<name>A0A2N0Z7G2_9BACI</name>
<dbReference type="CDD" id="cd06225">
    <property type="entry name" value="HAMP"/>
    <property type="match status" value="1"/>
</dbReference>
<organism evidence="10 11">
    <name type="scientific">Niallia nealsonii</name>
    <dbReference type="NCBI Taxonomy" id="115979"/>
    <lineage>
        <taxon>Bacteria</taxon>
        <taxon>Bacillati</taxon>
        <taxon>Bacillota</taxon>
        <taxon>Bacilli</taxon>
        <taxon>Bacillales</taxon>
        <taxon>Bacillaceae</taxon>
        <taxon>Niallia</taxon>
    </lineage>
</organism>
<keyword evidence="4 6" id="KW-0807">Transducer</keyword>
<dbReference type="RefSeq" id="WP_101175183.1">
    <property type="nucleotide sequence ID" value="NZ_PISE01000003.1"/>
</dbReference>
<dbReference type="Pfam" id="PF00672">
    <property type="entry name" value="HAMP"/>
    <property type="match status" value="1"/>
</dbReference>
<keyword evidence="3 7" id="KW-0472">Membrane</keyword>
<dbReference type="Pfam" id="PF00015">
    <property type="entry name" value="MCPsignal"/>
    <property type="match status" value="1"/>
</dbReference>
<comment type="caution">
    <text evidence="10">The sequence shown here is derived from an EMBL/GenBank/DDBJ whole genome shotgun (WGS) entry which is preliminary data.</text>
</comment>
<dbReference type="SMART" id="SM00283">
    <property type="entry name" value="MA"/>
    <property type="match status" value="1"/>
</dbReference>
<dbReference type="Proteomes" id="UP000233375">
    <property type="component" value="Unassembled WGS sequence"/>
</dbReference>
<keyword evidence="2" id="KW-1003">Cell membrane</keyword>
<dbReference type="Gene3D" id="6.10.340.10">
    <property type="match status" value="1"/>
</dbReference>
<evidence type="ECO:0000259" key="9">
    <source>
        <dbReference type="PROSITE" id="PS50885"/>
    </source>
</evidence>
<comment type="similarity">
    <text evidence="5">Belongs to the methyl-accepting chemotaxis (MCP) protein family.</text>
</comment>
<dbReference type="PANTHER" id="PTHR32089">
    <property type="entry name" value="METHYL-ACCEPTING CHEMOTAXIS PROTEIN MCPB"/>
    <property type="match status" value="1"/>
</dbReference>
<feature type="transmembrane region" description="Helical" evidence="7">
    <location>
        <begin position="181"/>
        <end position="205"/>
    </location>
</feature>
<dbReference type="SUPFAM" id="SSF58104">
    <property type="entry name" value="Methyl-accepting chemotaxis protein (MCP) signaling domain"/>
    <property type="match status" value="1"/>
</dbReference>
<dbReference type="GO" id="GO:0006935">
    <property type="term" value="P:chemotaxis"/>
    <property type="evidence" value="ECO:0007669"/>
    <property type="project" value="InterPro"/>
</dbReference>
<evidence type="ECO:0000313" key="10">
    <source>
        <dbReference type="EMBL" id="PKG25459.1"/>
    </source>
</evidence>
<dbReference type="InterPro" id="IPR003660">
    <property type="entry name" value="HAMP_dom"/>
</dbReference>
<evidence type="ECO:0000256" key="1">
    <source>
        <dbReference type="ARBA" id="ARBA00004236"/>
    </source>
</evidence>
<dbReference type="GO" id="GO:0007165">
    <property type="term" value="P:signal transduction"/>
    <property type="evidence" value="ECO:0007669"/>
    <property type="project" value="UniProtKB-KW"/>
</dbReference>
<keyword evidence="7" id="KW-0812">Transmembrane</keyword>
<dbReference type="OrthoDB" id="107771at2"/>
<gene>
    <name evidence="10" type="ORF">CWS01_01035</name>
</gene>
<feature type="domain" description="Methyl-accepting transducer" evidence="8">
    <location>
        <begin position="275"/>
        <end position="511"/>
    </location>
</feature>
<dbReference type="GO" id="GO:0004888">
    <property type="term" value="F:transmembrane signaling receptor activity"/>
    <property type="evidence" value="ECO:0007669"/>
    <property type="project" value="InterPro"/>
</dbReference>
<dbReference type="Gene3D" id="1.10.287.950">
    <property type="entry name" value="Methyl-accepting chemotaxis protein"/>
    <property type="match status" value="1"/>
</dbReference>
<evidence type="ECO:0000313" key="11">
    <source>
        <dbReference type="Proteomes" id="UP000233375"/>
    </source>
</evidence>
<dbReference type="PRINTS" id="PR00260">
    <property type="entry name" value="CHEMTRNSDUCR"/>
</dbReference>
<evidence type="ECO:0000256" key="5">
    <source>
        <dbReference type="ARBA" id="ARBA00029447"/>
    </source>
</evidence>
<dbReference type="CDD" id="cd11386">
    <property type="entry name" value="MCP_signal"/>
    <property type="match status" value="1"/>
</dbReference>